<keyword evidence="9 11" id="KW-0472">Membrane</keyword>
<protein>
    <submittedName>
        <fullName evidence="16">TonB-dependent receptor</fullName>
    </submittedName>
</protein>
<dbReference type="InterPro" id="IPR036942">
    <property type="entry name" value="Beta-barrel_TonB_sf"/>
</dbReference>
<evidence type="ECO:0000256" key="1">
    <source>
        <dbReference type="ARBA" id="ARBA00004571"/>
    </source>
</evidence>
<keyword evidence="4" id="KW-0410">Iron transport</keyword>
<dbReference type="InterPro" id="IPR012910">
    <property type="entry name" value="Plug_dom"/>
</dbReference>
<evidence type="ECO:0000313" key="17">
    <source>
        <dbReference type="Proteomes" id="UP000681425"/>
    </source>
</evidence>
<comment type="similarity">
    <text evidence="11 12">Belongs to the TonB-dependent receptor family.</text>
</comment>
<feature type="domain" description="TonB-dependent receptor plug" evidence="15">
    <location>
        <begin position="56"/>
        <end position="165"/>
    </location>
</feature>
<evidence type="ECO:0000256" key="4">
    <source>
        <dbReference type="ARBA" id="ARBA00022496"/>
    </source>
</evidence>
<dbReference type="PROSITE" id="PS52016">
    <property type="entry name" value="TONB_DEPENDENT_REC_3"/>
    <property type="match status" value="1"/>
</dbReference>
<dbReference type="PANTHER" id="PTHR32552">
    <property type="entry name" value="FERRICHROME IRON RECEPTOR-RELATED"/>
    <property type="match status" value="1"/>
</dbReference>
<evidence type="ECO:0000256" key="12">
    <source>
        <dbReference type="RuleBase" id="RU003357"/>
    </source>
</evidence>
<dbReference type="KEGG" id="spph:KFK14_21635"/>
<dbReference type="GO" id="GO:0009279">
    <property type="term" value="C:cell outer membrane"/>
    <property type="evidence" value="ECO:0007669"/>
    <property type="project" value="UniProtKB-SubCell"/>
</dbReference>
<organism evidence="16 17">
    <name type="scientific">Sphingobium phenoxybenzoativorans</name>
    <dbReference type="NCBI Taxonomy" id="1592790"/>
    <lineage>
        <taxon>Bacteria</taxon>
        <taxon>Pseudomonadati</taxon>
        <taxon>Pseudomonadota</taxon>
        <taxon>Alphaproteobacteria</taxon>
        <taxon>Sphingomonadales</taxon>
        <taxon>Sphingomonadaceae</taxon>
        <taxon>Sphingobium</taxon>
    </lineage>
</organism>
<name>A0A975Q138_9SPHN</name>
<keyword evidence="8 12" id="KW-0798">TonB box</keyword>
<dbReference type="PANTHER" id="PTHR32552:SF81">
    <property type="entry name" value="TONB-DEPENDENT OUTER MEMBRANE RECEPTOR"/>
    <property type="match status" value="1"/>
</dbReference>
<evidence type="ECO:0000256" key="2">
    <source>
        <dbReference type="ARBA" id="ARBA00022448"/>
    </source>
</evidence>
<dbReference type="Pfam" id="PF00593">
    <property type="entry name" value="TonB_dep_Rec_b-barrel"/>
    <property type="match status" value="1"/>
</dbReference>
<evidence type="ECO:0000259" key="14">
    <source>
        <dbReference type="Pfam" id="PF00593"/>
    </source>
</evidence>
<keyword evidence="2 11" id="KW-0813">Transport</keyword>
<evidence type="ECO:0000256" key="6">
    <source>
        <dbReference type="ARBA" id="ARBA00023004"/>
    </source>
</evidence>
<evidence type="ECO:0000256" key="7">
    <source>
        <dbReference type="ARBA" id="ARBA00023065"/>
    </source>
</evidence>
<keyword evidence="13" id="KW-0732">Signal</keyword>
<evidence type="ECO:0000313" key="16">
    <source>
        <dbReference type="EMBL" id="QUT05530.1"/>
    </source>
</evidence>
<keyword evidence="6" id="KW-0408">Iron</keyword>
<gene>
    <name evidence="16" type="ORF">KFK14_21635</name>
</gene>
<keyword evidence="16" id="KW-0675">Receptor</keyword>
<evidence type="ECO:0000259" key="15">
    <source>
        <dbReference type="Pfam" id="PF07715"/>
    </source>
</evidence>
<dbReference type="Proteomes" id="UP000681425">
    <property type="component" value="Chromosome"/>
</dbReference>
<proteinExistence type="inferred from homology"/>
<evidence type="ECO:0000256" key="8">
    <source>
        <dbReference type="ARBA" id="ARBA00023077"/>
    </source>
</evidence>
<dbReference type="Gene3D" id="2.40.170.20">
    <property type="entry name" value="TonB-dependent receptor, beta-barrel domain"/>
    <property type="match status" value="1"/>
</dbReference>
<keyword evidence="10 11" id="KW-0998">Cell outer membrane</keyword>
<evidence type="ECO:0000256" key="10">
    <source>
        <dbReference type="ARBA" id="ARBA00023237"/>
    </source>
</evidence>
<dbReference type="Pfam" id="PF07715">
    <property type="entry name" value="Plug"/>
    <property type="match status" value="1"/>
</dbReference>
<dbReference type="InterPro" id="IPR039426">
    <property type="entry name" value="TonB-dep_rcpt-like"/>
</dbReference>
<dbReference type="GO" id="GO:0006826">
    <property type="term" value="P:iron ion transport"/>
    <property type="evidence" value="ECO:0007669"/>
    <property type="project" value="UniProtKB-KW"/>
</dbReference>
<dbReference type="RefSeq" id="WP_212609069.1">
    <property type="nucleotide sequence ID" value="NZ_CP073910.1"/>
</dbReference>
<dbReference type="AlphaFoldDB" id="A0A975Q138"/>
<evidence type="ECO:0000256" key="13">
    <source>
        <dbReference type="SAM" id="SignalP"/>
    </source>
</evidence>
<evidence type="ECO:0000256" key="9">
    <source>
        <dbReference type="ARBA" id="ARBA00023136"/>
    </source>
</evidence>
<dbReference type="InterPro" id="IPR000531">
    <property type="entry name" value="Beta-barrel_TonB"/>
</dbReference>
<dbReference type="CDD" id="cd01347">
    <property type="entry name" value="ligand_gated_channel"/>
    <property type="match status" value="1"/>
</dbReference>
<keyword evidence="7" id="KW-0406">Ion transport</keyword>
<evidence type="ECO:0000256" key="11">
    <source>
        <dbReference type="PROSITE-ProRule" id="PRU01360"/>
    </source>
</evidence>
<keyword evidence="17" id="KW-1185">Reference proteome</keyword>
<keyword evidence="5 11" id="KW-0812">Transmembrane</keyword>
<evidence type="ECO:0000256" key="3">
    <source>
        <dbReference type="ARBA" id="ARBA00022452"/>
    </source>
</evidence>
<reference evidence="16" key="1">
    <citation type="submission" date="2021-04" db="EMBL/GenBank/DDBJ databases">
        <title>Isolation of p-tert-butylphenol degrading bacteria Sphingobium phenoxybenzoativorans Tas13 from active sludge.</title>
        <authorList>
            <person name="Li Y."/>
        </authorList>
    </citation>
    <scope>NUCLEOTIDE SEQUENCE</scope>
    <source>
        <strain evidence="16">Tas13</strain>
    </source>
</reference>
<feature type="signal peptide" evidence="13">
    <location>
        <begin position="1"/>
        <end position="28"/>
    </location>
</feature>
<dbReference type="SUPFAM" id="SSF56935">
    <property type="entry name" value="Porins"/>
    <property type="match status" value="1"/>
</dbReference>
<feature type="domain" description="TonB-dependent receptor-like beta-barrel" evidence="14">
    <location>
        <begin position="249"/>
        <end position="708"/>
    </location>
</feature>
<keyword evidence="3 11" id="KW-1134">Transmembrane beta strand</keyword>
<comment type="subcellular location">
    <subcellularLocation>
        <location evidence="1 11">Cell outer membrane</location>
        <topology evidence="1 11">Multi-pass membrane protein</topology>
    </subcellularLocation>
</comment>
<accession>A0A975Q138</accession>
<evidence type="ECO:0000256" key="5">
    <source>
        <dbReference type="ARBA" id="ARBA00022692"/>
    </source>
</evidence>
<feature type="chain" id="PRO_5036687978" evidence="13">
    <location>
        <begin position="29"/>
        <end position="743"/>
    </location>
</feature>
<sequence>MLGKFRTLRAILSCSVPLALIGIPQAVAQTAEADDAAGAGQIEDIVVTAQKSAQNLQTVPIAVTAISGDTLARTQVTNIQALANAIPNVQINSFSNSPDSAVFTIRGVGVNDADPYVGTTVSVVVDGVPVGVNTAALLSLFDIERVEILRGPQGTLFGANTTGGVVNVITKQPTGKFGGEAQIVYGNYNRLDINAAMNFPITENLAGKVSVLHTGSDGFFRDTQDNRRLGKRDMTSLRGYLKYSVGDYDATLIAGYDRSRNDSQTGVMIAGPGELFYTPGETDQGINFRRGQSLDQPNFNNRDSYNGTLTQNLKTGIGDVVSITSYREYKNDLYSDDDGVSAILLQTHRTSKQHQFSQELRLHADLTDRIRMILGGFYFKQAYDLQQEGKLDGFALGLGQPQTQHQKNWSISGFAQFYADLTDTLRLQAGLRYSHEKTTATSTTANTFTTVPGGYSSFDDPLIPGSLIVANGSKAWDNVGYKVGVDWQATSGTLLYGYYARGFKSGGFTGRIAVAEDIGPFNPEHLDTFELGIKSDLLDRHLRLNLAAFYNNYNNMQVTQNLTYPSGANSAAIRNAGGAKTKGAELEITALPVEGVTLTGSLAYLDAYYTTYDTFVLDGAGNTVPVSFAGNRLMNAPKWNATVGFSIRQPVGGGYVTATGQYSYTSSKYTAFTGKPEELVAPINLVNATLGWAPDGEAWSVGLWSRNLFNEKYYGQKLNLTGIGTLASLGNPREFGVDFKVHW</sequence>
<dbReference type="EMBL" id="CP073910">
    <property type="protein sequence ID" value="QUT05530.1"/>
    <property type="molecule type" value="Genomic_DNA"/>
</dbReference>